<dbReference type="Proteomes" id="UP000003860">
    <property type="component" value="Unassembled WGS sequence"/>
</dbReference>
<dbReference type="EMBL" id="ACXX02000014">
    <property type="protein sequence ID" value="EGD46381.1"/>
    <property type="molecule type" value="Genomic_DNA"/>
</dbReference>
<evidence type="ECO:0000313" key="2">
    <source>
        <dbReference type="Proteomes" id="UP000003860"/>
    </source>
</evidence>
<protein>
    <submittedName>
        <fullName evidence="1">Uncharacterized protein</fullName>
    </submittedName>
</protein>
<evidence type="ECO:0000313" key="1">
    <source>
        <dbReference type="EMBL" id="EGD46381.1"/>
    </source>
</evidence>
<proteinExistence type="predicted"/>
<gene>
    <name evidence="1" type="ORF">Cpap_0320</name>
</gene>
<keyword evidence="2" id="KW-1185">Reference proteome</keyword>
<name>F1TGQ0_9FIRM</name>
<dbReference type="RefSeq" id="WP_004621409.1">
    <property type="nucleotide sequence ID" value="NZ_ACXX02000014.1"/>
</dbReference>
<reference evidence="1" key="2">
    <citation type="submission" date="2011-01" db="EMBL/GenBank/DDBJ databases">
        <title>The Non-contiguous Finished genome of Clostridium papyrosolvens.</title>
        <authorList>
            <person name="Lucas S."/>
            <person name="Copeland A."/>
            <person name="Lapidus A."/>
            <person name="Cheng J.-F."/>
            <person name="Goodwin L."/>
            <person name="Pitluck S."/>
            <person name="Misra M."/>
            <person name="Chertkov O."/>
            <person name="Detter J.C."/>
            <person name="Han C."/>
            <person name="Tapia R."/>
            <person name="Land M."/>
            <person name="Hauser L."/>
            <person name="Kyrpides N."/>
            <person name="Ivanova N."/>
            <person name="Pagani I."/>
            <person name="Mouttaki H."/>
            <person name="He Z."/>
            <person name="Zhou J."/>
            <person name="Hemme C.L."/>
            <person name="Woyke T."/>
        </authorList>
    </citation>
    <scope>NUCLEOTIDE SEQUENCE [LARGE SCALE GENOMIC DNA]</scope>
    <source>
        <strain evidence="1">DSM 2782</strain>
    </source>
</reference>
<dbReference type="eggNOG" id="ENOG5033ETH">
    <property type="taxonomic scope" value="Bacteria"/>
</dbReference>
<dbReference type="AlphaFoldDB" id="F1TGQ0"/>
<organism evidence="1 2">
    <name type="scientific">Ruminiclostridium papyrosolvens DSM 2782</name>
    <dbReference type="NCBI Taxonomy" id="588581"/>
    <lineage>
        <taxon>Bacteria</taxon>
        <taxon>Bacillati</taxon>
        <taxon>Bacillota</taxon>
        <taxon>Clostridia</taxon>
        <taxon>Eubacteriales</taxon>
        <taxon>Oscillospiraceae</taxon>
        <taxon>Ruminiclostridium</taxon>
    </lineage>
</organism>
<accession>F1TGQ0</accession>
<reference evidence="1" key="1">
    <citation type="submission" date="2009-07" db="EMBL/GenBank/DDBJ databases">
        <authorList>
            <consortium name="US DOE Joint Genome Institute (JGI-PGF)"/>
            <person name="Lucas S."/>
            <person name="Copeland A."/>
            <person name="Lapidus A."/>
            <person name="Glavina del Rio T."/>
            <person name="Tice H."/>
            <person name="Bruce D."/>
            <person name="Goodwin L."/>
            <person name="Pitluck S."/>
            <person name="Larimer F."/>
            <person name="Land M.L."/>
            <person name="Mouttaki H."/>
            <person name="He Z."/>
            <person name="Zhou J."/>
            <person name="Hemme C.L."/>
        </authorList>
    </citation>
    <scope>NUCLEOTIDE SEQUENCE [LARGE SCALE GENOMIC DNA]</scope>
    <source>
        <strain evidence="1">DSM 2782</strain>
    </source>
</reference>
<comment type="caution">
    <text evidence="1">The sequence shown here is derived from an EMBL/GenBank/DDBJ whole genome shotgun (WGS) entry which is preliminary data.</text>
</comment>
<sequence length="187" mass="21402">MKKNRILLIGLVPIVLISLVVSYQFTYSVGVSNNNITKGLIDFLKTSKYIHIGQSVKIQSQSNIDNRKYVLFYIDEKLAYAELKRGLNSKYKIVSVTADINMLKCEIIKTNKSKYLFVIGKNADLKIDYIKAKVGVDEYTVTIPKELYFISYCPVFSWASLGEDPKTDTYKVFDNKNNDITSQIRNN</sequence>
<dbReference type="OrthoDB" id="1739971at2"/>